<dbReference type="AlphaFoldDB" id="A0A3S8UK86"/>
<dbReference type="Proteomes" id="UP000268230">
    <property type="component" value="Chromosome"/>
</dbReference>
<reference evidence="1 2" key="1">
    <citation type="submission" date="2018-12" db="EMBL/GenBank/DDBJ databases">
        <authorList>
            <person name="Li S."/>
            <person name="Yang R."/>
            <person name="Chen G."/>
            <person name="Zou L."/>
            <person name="Zhang C."/>
            <person name="Chen Y."/>
            <person name="Liu Z."/>
            <person name="Li Y."/>
            <person name="Yan Y."/>
            <person name="Huang M."/>
            <person name="Chen T."/>
        </authorList>
    </citation>
    <scope>NUCLEOTIDE SEQUENCE [LARGE SCALE GENOMIC DNA]</scope>
    <source>
        <strain evidence="1 2">1257</strain>
    </source>
</reference>
<gene>
    <name evidence="1" type="ORF">EJA05_13955</name>
</gene>
<accession>A0A3S8UK86</accession>
<protein>
    <submittedName>
        <fullName evidence="1">Uncharacterized protein</fullName>
    </submittedName>
</protein>
<proteinExistence type="predicted"/>
<evidence type="ECO:0000313" key="1">
    <source>
        <dbReference type="EMBL" id="AZL68770.1"/>
    </source>
</evidence>
<dbReference type="EMBL" id="CP034338">
    <property type="protein sequence ID" value="AZL68770.1"/>
    <property type="molecule type" value="Genomic_DNA"/>
</dbReference>
<sequence>MKRINKLIQQRRHQLHVHLPPSGLEATPFTPAVSVCARWLPSLDTEIQPRTPPHTGVMTLRTATLARS</sequence>
<dbReference type="OrthoDB" id="10002525at2"/>
<dbReference type="KEGG" id="pory:EJA05_13955"/>
<organism evidence="1 2">
    <name type="scientific">Pseudomonas entomophila</name>
    <dbReference type="NCBI Taxonomy" id="312306"/>
    <lineage>
        <taxon>Bacteria</taxon>
        <taxon>Pseudomonadati</taxon>
        <taxon>Pseudomonadota</taxon>
        <taxon>Gammaproteobacteria</taxon>
        <taxon>Pseudomonadales</taxon>
        <taxon>Pseudomonadaceae</taxon>
        <taxon>Pseudomonas</taxon>
    </lineage>
</organism>
<name>A0A3S8UK86_9PSED</name>
<evidence type="ECO:0000313" key="2">
    <source>
        <dbReference type="Proteomes" id="UP000268230"/>
    </source>
</evidence>